<dbReference type="GO" id="GO:0003727">
    <property type="term" value="F:single-stranded RNA binding"/>
    <property type="evidence" value="ECO:0007669"/>
    <property type="project" value="TreeGrafter"/>
</dbReference>
<gene>
    <name evidence="7" type="ORF">PSYICH_LOCUS12611</name>
</gene>
<feature type="compositionally biased region" description="Basic and acidic residues" evidence="5">
    <location>
        <begin position="110"/>
        <end position="175"/>
    </location>
</feature>
<keyword evidence="2 4" id="KW-0694">RNA-binding</keyword>
<dbReference type="SUPFAM" id="SSF54928">
    <property type="entry name" value="RNA-binding domain, RBD"/>
    <property type="match status" value="1"/>
</dbReference>
<dbReference type="AlphaFoldDB" id="A0A9P0D194"/>
<dbReference type="Pfam" id="PF00076">
    <property type="entry name" value="RRM_1"/>
    <property type="match status" value="1"/>
</dbReference>
<dbReference type="GO" id="GO:0000381">
    <property type="term" value="P:regulation of alternative mRNA splicing, via spliceosome"/>
    <property type="evidence" value="ECO:0007669"/>
    <property type="project" value="TreeGrafter"/>
</dbReference>
<comment type="subcellular location">
    <subcellularLocation>
        <location evidence="1">Nucleus</location>
        <location evidence="1">Nucleoplasm</location>
    </subcellularLocation>
</comment>
<protein>
    <recommendedName>
        <fullName evidence="6">RRM domain-containing protein</fullName>
    </recommendedName>
</protein>
<dbReference type="CDD" id="cd12336">
    <property type="entry name" value="RRM_RBM7_like"/>
    <property type="match status" value="1"/>
</dbReference>
<dbReference type="InterPro" id="IPR012677">
    <property type="entry name" value="Nucleotide-bd_a/b_plait_sf"/>
</dbReference>
<dbReference type="OrthoDB" id="407442at2759"/>
<evidence type="ECO:0000256" key="1">
    <source>
        <dbReference type="ARBA" id="ARBA00004642"/>
    </source>
</evidence>
<evidence type="ECO:0000313" key="7">
    <source>
        <dbReference type="EMBL" id="CAH1112065.1"/>
    </source>
</evidence>
<organism evidence="7 8">
    <name type="scientific">Psylliodes chrysocephalus</name>
    <dbReference type="NCBI Taxonomy" id="3402493"/>
    <lineage>
        <taxon>Eukaryota</taxon>
        <taxon>Metazoa</taxon>
        <taxon>Ecdysozoa</taxon>
        <taxon>Arthropoda</taxon>
        <taxon>Hexapoda</taxon>
        <taxon>Insecta</taxon>
        <taxon>Pterygota</taxon>
        <taxon>Neoptera</taxon>
        <taxon>Endopterygota</taxon>
        <taxon>Coleoptera</taxon>
        <taxon>Polyphaga</taxon>
        <taxon>Cucujiformia</taxon>
        <taxon>Chrysomeloidea</taxon>
        <taxon>Chrysomelidae</taxon>
        <taxon>Galerucinae</taxon>
        <taxon>Alticini</taxon>
        <taxon>Psylliodes</taxon>
    </lineage>
</organism>
<reference evidence="7" key="1">
    <citation type="submission" date="2022-01" db="EMBL/GenBank/DDBJ databases">
        <authorList>
            <person name="King R."/>
        </authorList>
    </citation>
    <scope>NUCLEOTIDE SEQUENCE</scope>
</reference>
<evidence type="ECO:0000256" key="2">
    <source>
        <dbReference type="ARBA" id="ARBA00022884"/>
    </source>
</evidence>
<dbReference type="Gene3D" id="3.30.70.330">
    <property type="match status" value="1"/>
</dbReference>
<evidence type="ECO:0000259" key="6">
    <source>
        <dbReference type="PROSITE" id="PS50102"/>
    </source>
</evidence>
<dbReference type="PANTHER" id="PTHR13798:SF11">
    <property type="entry name" value="RNA-BINDING PROTEIN 7-RELATED"/>
    <property type="match status" value="1"/>
</dbReference>
<feature type="region of interest" description="Disordered" evidence="5">
    <location>
        <begin position="98"/>
        <end position="183"/>
    </location>
</feature>
<feature type="domain" description="RRM" evidence="6">
    <location>
        <begin position="5"/>
        <end position="82"/>
    </location>
</feature>
<dbReference type="InterPro" id="IPR035979">
    <property type="entry name" value="RBD_domain_sf"/>
</dbReference>
<dbReference type="PANTHER" id="PTHR13798">
    <property type="entry name" value="RNA BINDING MOTIF RBM PROTEIN -RELATED"/>
    <property type="match status" value="1"/>
</dbReference>
<dbReference type="SMART" id="SM00360">
    <property type="entry name" value="RRM"/>
    <property type="match status" value="1"/>
</dbReference>
<proteinExistence type="predicted"/>
<name>A0A9P0D194_9CUCU</name>
<evidence type="ECO:0000256" key="3">
    <source>
        <dbReference type="ARBA" id="ARBA00023242"/>
    </source>
</evidence>
<dbReference type="GO" id="GO:0005654">
    <property type="term" value="C:nucleoplasm"/>
    <property type="evidence" value="ECO:0007669"/>
    <property type="project" value="UniProtKB-SubCell"/>
</dbReference>
<dbReference type="PROSITE" id="PS50102">
    <property type="entry name" value="RRM"/>
    <property type="match status" value="1"/>
</dbReference>
<dbReference type="InterPro" id="IPR052285">
    <property type="entry name" value="NEXT_complex_subunit"/>
</dbReference>
<evidence type="ECO:0000256" key="4">
    <source>
        <dbReference type="PROSITE-ProRule" id="PRU00176"/>
    </source>
</evidence>
<dbReference type="Proteomes" id="UP001153636">
    <property type="component" value="Chromosome 6"/>
</dbReference>
<accession>A0A9P0D194</accession>
<evidence type="ECO:0000313" key="8">
    <source>
        <dbReference type="Proteomes" id="UP001153636"/>
    </source>
</evidence>
<keyword evidence="3" id="KW-0539">Nucleus</keyword>
<evidence type="ECO:0000256" key="5">
    <source>
        <dbReference type="SAM" id="MobiDB-lite"/>
    </source>
</evidence>
<dbReference type="InterPro" id="IPR000504">
    <property type="entry name" value="RRM_dom"/>
</dbReference>
<sequence>MDDSRTVFCGNISDKVTEELLFELFLQAAPLERVRIPTDKEGRKSNFAFVTFKHEESVTYAQHLLNGIRMYDKCIQIKPRHNSANRLPEKSDILSRLGSAPLHNQFQSRQDTRESYSSRGQFRDHYRDESPRNYREDNQRDKPYNRHDSERNERYDSNRRRQNYNDRRGNFNDRRQRNRNNYY</sequence>
<keyword evidence="8" id="KW-1185">Reference proteome</keyword>
<dbReference type="EMBL" id="OV651818">
    <property type="protein sequence ID" value="CAH1112065.1"/>
    <property type="molecule type" value="Genomic_DNA"/>
</dbReference>